<comment type="caution">
    <text evidence="2">The sequence shown here is derived from an EMBL/GenBank/DDBJ whole genome shotgun (WGS) entry which is preliminary data.</text>
</comment>
<dbReference type="InterPro" id="IPR050407">
    <property type="entry name" value="Geranylgeranyl_reductase"/>
</dbReference>
<evidence type="ECO:0000259" key="1">
    <source>
        <dbReference type="Pfam" id="PF01494"/>
    </source>
</evidence>
<dbReference type="InterPro" id="IPR002938">
    <property type="entry name" value="FAD-bd"/>
</dbReference>
<sequence>MTNLIQGIANVDVAVLGAGVAGSSLAKALADGGWDTVLIDQHQFPRHKVCGEFLSPESQSTLGKLGLLGAVESLHPQMISGVRVIFSDGGTIEIPLPGDAYGVSRYVLDSAFHNVALKSGVQLQTATTVTSVYPKDGGYTIEAKYGGEQKLIRAQAVIAAWGANRRAGLPGYRSINSVRNTYIGVKSHFQGIAMEPVIELYVFPGGYLGISPIEDGVVNVAALMTRRASHDHKQNGDKTVLGMIGAAASRNPKLYQKLSHAIPVHGTQAAVAPVDLDRKPVAWDMVPLVGDAALMIPPLCGDGMSIALRSAACCAAYAHSYLRGEISQARWQHEYTESIQREFYSPLRWGRFLHRLVGMPLLPRLLPGIAQLAPWLASAMVQATRLKP</sequence>
<dbReference type="Pfam" id="PF01494">
    <property type="entry name" value="FAD_binding_3"/>
    <property type="match status" value="1"/>
</dbReference>
<dbReference type="SUPFAM" id="SSF51905">
    <property type="entry name" value="FAD/NAD(P)-binding domain"/>
    <property type="match status" value="1"/>
</dbReference>
<dbReference type="EMBL" id="JAAOIW010000006">
    <property type="protein sequence ID" value="NHN31798.1"/>
    <property type="molecule type" value="Genomic_DNA"/>
</dbReference>
<accession>A0ABX0JAJ4</accession>
<keyword evidence="3" id="KW-1185">Reference proteome</keyword>
<evidence type="ECO:0000313" key="2">
    <source>
        <dbReference type="EMBL" id="NHN31798.1"/>
    </source>
</evidence>
<evidence type="ECO:0000313" key="3">
    <source>
        <dbReference type="Proteomes" id="UP001165962"/>
    </source>
</evidence>
<feature type="domain" description="FAD-binding" evidence="1">
    <location>
        <begin position="11"/>
        <end position="164"/>
    </location>
</feature>
<dbReference type="Proteomes" id="UP001165962">
    <property type="component" value="Unassembled WGS sequence"/>
</dbReference>
<name>A0ABX0JAJ4_9BACL</name>
<dbReference type="PANTHER" id="PTHR42685:SF22">
    <property type="entry name" value="CONDITIONED MEDIUM FACTOR RECEPTOR 1"/>
    <property type="match status" value="1"/>
</dbReference>
<reference evidence="2" key="1">
    <citation type="submission" date="2020-03" db="EMBL/GenBank/DDBJ databases">
        <title>Draft sequencing of Paenibacilllus sp. S3N08.</title>
        <authorList>
            <person name="Kim D.-U."/>
        </authorList>
    </citation>
    <scope>NUCLEOTIDE SEQUENCE</scope>
    <source>
        <strain evidence="2">S3N08</strain>
    </source>
</reference>
<dbReference type="InterPro" id="IPR036188">
    <property type="entry name" value="FAD/NAD-bd_sf"/>
</dbReference>
<organism evidence="2 3">
    <name type="scientific">Paenibacillus agricola</name>
    <dbReference type="NCBI Taxonomy" id="2716264"/>
    <lineage>
        <taxon>Bacteria</taxon>
        <taxon>Bacillati</taxon>
        <taxon>Bacillota</taxon>
        <taxon>Bacilli</taxon>
        <taxon>Bacillales</taxon>
        <taxon>Paenibacillaceae</taxon>
        <taxon>Paenibacillus</taxon>
    </lineage>
</organism>
<dbReference type="PANTHER" id="PTHR42685">
    <property type="entry name" value="GERANYLGERANYL DIPHOSPHATE REDUCTASE"/>
    <property type="match status" value="1"/>
</dbReference>
<proteinExistence type="predicted"/>
<dbReference type="PRINTS" id="PR00420">
    <property type="entry name" value="RNGMNOXGNASE"/>
</dbReference>
<gene>
    <name evidence="2" type="ORF">G9U52_18340</name>
</gene>
<protein>
    <submittedName>
        <fullName evidence="2">NAD(P)/FAD-dependent oxidoreductase</fullName>
    </submittedName>
</protein>
<dbReference type="RefSeq" id="WP_166152086.1">
    <property type="nucleotide sequence ID" value="NZ_JAAOIW010000006.1"/>
</dbReference>
<dbReference type="Gene3D" id="3.50.50.60">
    <property type="entry name" value="FAD/NAD(P)-binding domain"/>
    <property type="match status" value="1"/>
</dbReference>